<dbReference type="InterPro" id="IPR009025">
    <property type="entry name" value="RBP11-like_dimer"/>
</dbReference>
<feature type="domain" description="DNA-directed RNA polymerase RBP11-like dimerisation" evidence="4">
    <location>
        <begin position="70"/>
        <end position="130"/>
    </location>
</feature>
<keyword evidence="2" id="KW-0804">Transcription</keyword>
<protein>
    <recommendedName>
        <fullName evidence="4">DNA-directed RNA polymerase RBP11-like dimerisation domain-containing protein</fullName>
    </recommendedName>
</protein>
<dbReference type="Proteomes" id="UP001208689">
    <property type="component" value="Chromosome"/>
</dbReference>
<reference evidence="5" key="1">
    <citation type="submission" date="2022-09" db="EMBL/GenBank/DDBJ databases">
        <title>Actin cytoskeleton and complex cell architecture in an #Asgard archaeon.</title>
        <authorList>
            <person name="Ponce Toledo R.I."/>
            <person name="Schleper C."/>
            <person name="Rodrigues Oliveira T."/>
            <person name="Wollweber F."/>
            <person name="Xu J."/>
            <person name="Rittmann S."/>
            <person name="Klingl A."/>
            <person name="Pilhofer M."/>
        </authorList>
    </citation>
    <scope>NUCLEOTIDE SEQUENCE</scope>
    <source>
        <strain evidence="5">B-35</strain>
    </source>
</reference>
<dbReference type="EMBL" id="CP104013">
    <property type="protein sequence ID" value="UYP45671.1"/>
    <property type="molecule type" value="Genomic_DNA"/>
</dbReference>
<dbReference type="Pfam" id="PF13656">
    <property type="entry name" value="RNA_pol_L_2"/>
    <property type="match status" value="1"/>
</dbReference>
<evidence type="ECO:0000313" key="6">
    <source>
        <dbReference type="Proteomes" id="UP001208689"/>
    </source>
</evidence>
<dbReference type="SUPFAM" id="SSF55257">
    <property type="entry name" value="RBP11-like subunits of RNA polymerase"/>
    <property type="match status" value="1"/>
</dbReference>
<proteinExistence type="predicted"/>
<feature type="compositionally biased region" description="Basic and acidic residues" evidence="3">
    <location>
        <begin position="15"/>
        <end position="28"/>
    </location>
</feature>
<gene>
    <name evidence="5" type="ORF">NEF87_001956</name>
</gene>
<organism evidence="5 6">
    <name type="scientific">Candidatus Lokiarchaeum ossiferum</name>
    <dbReference type="NCBI Taxonomy" id="2951803"/>
    <lineage>
        <taxon>Archaea</taxon>
        <taxon>Promethearchaeati</taxon>
        <taxon>Promethearchaeota</taxon>
        <taxon>Promethearchaeia</taxon>
        <taxon>Promethearchaeales</taxon>
        <taxon>Promethearchaeaceae</taxon>
        <taxon>Candidatus Lokiarchaeum</taxon>
    </lineage>
</organism>
<name>A0ABY6HQ79_9ARCH</name>
<keyword evidence="6" id="KW-1185">Reference proteome</keyword>
<evidence type="ECO:0000259" key="4">
    <source>
        <dbReference type="Pfam" id="PF13656"/>
    </source>
</evidence>
<sequence length="144" mass="16508">MAKNNLEDELDDELMADKSEDIKKKSEEPSSELDLADTLADQLEDEEMVKDWKYLKLSLEQENTNNYYLHVNHQSHGFMNYLVSKVLKCNGVSFAAYKNTSLSPANIYIRTDGTRDIRLILKEAVKLMRTEWKGMGNAVAAMKI</sequence>
<keyword evidence="1" id="KW-0240">DNA-directed RNA polymerase</keyword>
<evidence type="ECO:0000256" key="2">
    <source>
        <dbReference type="ARBA" id="ARBA00023163"/>
    </source>
</evidence>
<dbReference type="InterPro" id="IPR036603">
    <property type="entry name" value="RBP11-like"/>
</dbReference>
<accession>A0ABY6HQ79</accession>
<dbReference type="Gene3D" id="3.30.1360.10">
    <property type="entry name" value="RNA polymerase, RBP11-like subunit"/>
    <property type="match status" value="1"/>
</dbReference>
<evidence type="ECO:0000256" key="3">
    <source>
        <dbReference type="SAM" id="MobiDB-lite"/>
    </source>
</evidence>
<evidence type="ECO:0000313" key="5">
    <source>
        <dbReference type="EMBL" id="UYP45671.1"/>
    </source>
</evidence>
<evidence type="ECO:0000256" key="1">
    <source>
        <dbReference type="ARBA" id="ARBA00022478"/>
    </source>
</evidence>
<feature type="region of interest" description="Disordered" evidence="3">
    <location>
        <begin position="1"/>
        <end position="35"/>
    </location>
</feature>